<dbReference type="InterPro" id="IPR016090">
    <property type="entry name" value="PLA2-like_dom"/>
</dbReference>
<dbReference type="Pfam" id="PF05826">
    <property type="entry name" value="Phospholip_A2_2"/>
    <property type="match status" value="2"/>
</dbReference>
<dbReference type="EC" id="3.1.1.4" evidence="3"/>
<dbReference type="Gene3D" id="1.20.90.10">
    <property type="entry name" value="Phospholipase A2 domain"/>
    <property type="match status" value="2"/>
</dbReference>
<evidence type="ECO:0000256" key="8">
    <source>
        <dbReference type="ARBA" id="ARBA00023098"/>
    </source>
</evidence>
<dbReference type="SMART" id="SM00085">
    <property type="entry name" value="PA2c"/>
    <property type="match status" value="1"/>
</dbReference>
<keyword evidence="12" id="KW-0675">Receptor</keyword>
<keyword evidence="5" id="KW-0479">Metal-binding</keyword>
<evidence type="ECO:0000256" key="5">
    <source>
        <dbReference type="ARBA" id="ARBA00022723"/>
    </source>
</evidence>
<keyword evidence="13" id="KW-1185">Reference proteome</keyword>
<reference evidence="12 13" key="2">
    <citation type="submission" date="2019-04" db="EMBL/GenBank/DDBJ databases">
        <title>The genome sequence of big-headed turtle.</title>
        <authorList>
            <person name="Gong S."/>
        </authorList>
    </citation>
    <scope>NUCLEOTIDE SEQUENCE [LARGE SCALE GENOMIC DNA]</scope>
    <source>
        <strain evidence="12">DO16091913</strain>
        <tissue evidence="12">Muscle</tissue>
    </source>
</reference>
<accession>A0A4D9DJT3</accession>
<dbReference type="OrthoDB" id="10059604at2759"/>
<comment type="caution">
    <text evidence="12">The sequence shown here is derived from an EMBL/GenBank/DDBJ whole genome shotgun (WGS) entry which is preliminary data.</text>
</comment>
<organism evidence="12 13">
    <name type="scientific">Platysternon megacephalum</name>
    <name type="common">big-headed turtle</name>
    <dbReference type="NCBI Taxonomy" id="55544"/>
    <lineage>
        <taxon>Eukaryota</taxon>
        <taxon>Metazoa</taxon>
        <taxon>Chordata</taxon>
        <taxon>Craniata</taxon>
        <taxon>Vertebrata</taxon>
        <taxon>Euteleostomi</taxon>
        <taxon>Archelosauria</taxon>
        <taxon>Testudinata</taxon>
        <taxon>Testudines</taxon>
        <taxon>Cryptodira</taxon>
        <taxon>Durocryptodira</taxon>
        <taxon>Testudinoidea</taxon>
        <taxon>Platysternidae</taxon>
        <taxon>Platysternon</taxon>
    </lineage>
</organism>
<feature type="domain" description="Phospholipase A2-like central" evidence="11">
    <location>
        <begin position="206"/>
        <end position="334"/>
    </location>
</feature>
<evidence type="ECO:0000313" key="12">
    <source>
        <dbReference type="EMBL" id="TFJ97524.1"/>
    </source>
</evidence>
<dbReference type="GO" id="GO:0004623">
    <property type="term" value="F:phospholipase A2 activity"/>
    <property type="evidence" value="ECO:0007669"/>
    <property type="project" value="UniProtKB-EC"/>
</dbReference>
<reference evidence="12 13" key="1">
    <citation type="submission" date="2019-04" db="EMBL/GenBank/DDBJ databases">
        <title>Draft genome of the big-headed turtle Platysternon megacephalum.</title>
        <authorList>
            <person name="Gong S."/>
        </authorList>
    </citation>
    <scope>NUCLEOTIDE SEQUENCE [LARGE SCALE GENOMIC DNA]</scope>
    <source>
        <strain evidence="12">DO16091913</strain>
        <tissue evidence="12">Muscle</tissue>
    </source>
</reference>
<evidence type="ECO:0000256" key="7">
    <source>
        <dbReference type="ARBA" id="ARBA00022837"/>
    </source>
</evidence>
<dbReference type="Proteomes" id="UP000297703">
    <property type="component" value="Unassembled WGS sequence"/>
</dbReference>
<dbReference type="EMBL" id="QXTE01000484">
    <property type="protein sequence ID" value="TFJ97524.1"/>
    <property type="molecule type" value="Genomic_DNA"/>
</dbReference>
<evidence type="ECO:0000256" key="9">
    <source>
        <dbReference type="ARBA" id="ARBA00023157"/>
    </source>
</evidence>
<evidence type="ECO:0000256" key="6">
    <source>
        <dbReference type="ARBA" id="ARBA00022801"/>
    </source>
</evidence>
<keyword evidence="7" id="KW-0106">Calcium</keyword>
<dbReference type="GO" id="GO:0050482">
    <property type="term" value="P:arachidonate secretion"/>
    <property type="evidence" value="ECO:0007669"/>
    <property type="project" value="InterPro"/>
</dbReference>
<feature type="region of interest" description="Disordered" evidence="10">
    <location>
        <begin position="1"/>
        <end position="28"/>
    </location>
</feature>
<dbReference type="GO" id="GO:0046872">
    <property type="term" value="F:metal ion binding"/>
    <property type="evidence" value="ECO:0007669"/>
    <property type="project" value="UniProtKB-KW"/>
</dbReference>
<feature type="compositionally biased region" description="Basic residues" evidence="10">
    <location>
        <begin position="368"/>
        <end position="387"/>
    </location>
</feature>
<evidence type="ECO:0000256" key="4">
    <source>
        <dbReference type="ARBA" id="ARBA00022525"/>
    </source>
</evidence>
<evidence type="ECO:0000256" key="2">
    <source>
        <dbReference type="ARBA" id="ARBA00004613"/>
    </source>
</evidence>
<feature type="compositionally biased region" description="Pro residues" evidence="10">
    <location>
        <begin position="489"/>
        <end position="505"/>
    </location>
</feature>
<proteinExistence type="predicted"/>
<evidence type="ECO:0000259" key="11">
    <source>
        <dbReference type="SMART" id="SM00085"/>
    </source>
</evidence>
<feature type="region of interest" description="Disordered" evidence="10">
    <location>
        <begin position="356"/>
        <end position="512"/>
    </location>
</feature>
<dbReference type="AlphaFoldDB" id="A0A4D9DJT3"/>
<keyword evidence="8" id="KW-0443">Lipid metabolism</keyword>
<keyword evidence="9" id="KW-1015">Disulfide bond</keyword>
<protein>
    <recommendedName>
        <fullName evidence="3">phospholipase A2</fullName>
        <ecNumber evidence="3">3.1.1.4</ecNumber>
    </recommendedName>
</protein>
<dbReference type="STRING" id="55544.A0A4D9DJT3"/>
<keyword evidence="4" id="KW-0964">Secreted</keyword>
<dbReference type="CDD" id="cd04704">
    <property type="entry name" value="PLA2_bee_venom_like"/>
    <property type="match status" value="1"/>
</dbReference>
<dbReference type="InterPro" id="IPR033113">
    <property type="entry name" value="PLA2_histidine"/>
</dbReference>
<dbReference type="InterPro" id="IPR036444">
    <property type="entry name" value="PLipase_A2_dom_sf"/>
</dbReference>
<name>A0A4D9DJT3_9SAUR</name>
<evidence type="ECO:0000313" key="13">
    <source>
        <dbReference type="Proteomes" id="UP000297703"/>
    </source>
</evidence>
<dbReference type="FunFam" id="1.20.90.10:FF:000002">
    <property type="entry name" value="Phospholipase A2 group III"/>
    <property type="match status" value="1"/>
</dbReference>
<dbReference type="GO" id="GO:0005576">
    <property type="term" value="C:extracellular region"/>
    <property type="evidence" value="ECO:0007669"/>
    <property type="project" value="UniProtKB-SubCell"/>
</dbReference>
<dbReference type="SUPFAM" id="SSF48619">
    <property type="entry name" value="Phospholipase A2, PLA2"/>
    <property type="match status" value="2"/>
</dbReference>
<comment type="cofactor">
    <cofactor evidence="1">
        <name>Ca(2+)</name>
        <dbReference type="ChEBI" id="CHEBI:29108"/>
    </cofactor>
</comment>
<dbReference type="PROSITE" id="PS00118">
    <property type="entry name" value="PA2_HIS"/>
    <property type="match status" value="1"/>
</dbReference>
<evidence type="ECO:0000256" key="3">
    <source>
        <dbReference type="ARBA" id="ARBA00013278"/>
    </source>
</evidence>
<keyword evidence="6" id="KW-0378">Hydrolase</keyword>
<sequence length="665" mass="73124">MDGVAADHPTRLPRRLKAGPGAGRSLVPSPAARCRLRAPLPALPTAPRGRSEGRAGRFPALAGRRLGTMWLILWALLSLAEPGACGSFSRSDTFCYLEAAGTAGAAGTRYLSFLSQRSGALALVQSAWDGDGHLLACSIQEEAWLTRLYQESCAKRPQSSLFASPWSPARQQALDSLAQQMNVCSRAEPLGAGRPRVRRAPVGKRAGLALEERGRRRTRRGWTMPGTLWCGAGDSAGNLTELGIFQGPDLCCREHDQCAEQLSALEYNYGIRNYRLHTISHCDCDARFKQCLLEQNDTISNIVGITFFNLLEVPCFVLEQSKACVDWHWWGGCKHYGPVALARMVQQSQYHYGLSQGETASPATRPSGKGKKHARRGRKHQRKNRKRPGQDDGAQGSQSPREDQRPVTPPLSRDLGTLPPAPAEDGATTPHRHVPDLRGQEPPPLTTRASEQGPTPGTEHPPPGGAGTEGAGQPQDRDSARPAQRTNLPPTPASEPRRTPTPHPPELSRRAPARSCGCYRRLDQCEHKIAPHEVKYQLRNPDSRTLFHCNCTRRLARFLRRTKGPNEVEEEVLSDFISTACFVLEPPRGCADGEQQPNCIGWGRAVLVPARHLTNTLGRWQARPAASIKVKRQEWEAQGSVPRLYDKCLQLARAARRSDHHPAPH</sequence>
<dbReference type="GO" id="GO:0006644">
    <property type="term" value="P:phospholipid metabolic process"/>
    <property type="evidence" value="ECO:0007669"/>
    <property type="project" value="InterPro"/>
</dbReference>
<gene>
    <name evidence="12" type="ORF">DR999_PMT20634</name>
</gene>
<comment type="subcellular location">
    <subcellularLocation>
        <location evidence="2">Secreted</location>
    </subcellularLocation>
</comment>
<evidence type="ECO:0000256" key="1">
    <source>
        <dbReference type="ARBA" id="ARBA00001913"/>
    </source>
</evidence>
<evidence type="ECO:0000256" key="10">
    <source>
        <dbReference type="SAM" id="MobiDB-lite"/>
    </source>
</evidence>
<dbReference type="PANTHER" id="PTHR12253">
    <property type="entry name" value="RH14732P"/>
    <property type="match status" value="1"/>
</dbReference>